<keyword evidence="5" id="KW-0520">NAD</keyword>
<dbReference type="PANTHER" id="PTHR11606:SF13">
    <property type="entry name" value="GLUTAMATE DEHYDROGENASE 1, MITOCHONDRIAL"/>
    <property type="match status" value="1"/>
</dbReference>
<dbReference type="InterPro" id="IPR006096">
    <property type="entry name" value="Glu/Leu/Phe/Val/Trp_DH_C"/>
</dbReference>
<dbReference type="InterPro" id="IPR033922">
    <property type="entry name" value="NAD_bind_Glu_DH"/>
</dbReference>
<feature type="binding site" evidence="5">
    <location>
        <position position="361"/>
    </location>
    <ligand>
        <name>substrate</name>
    </ligand>
</feature>
<feature type="active site" description="Proton donor" evidence="4">
    <location>
        <position position="117"/>
    </location>
</feature>
<dbReference type="InterPro" id="IPR036291">
    <property type="entry name" value="NAD(P)-bd_dom_sf"/>
</dbReference>
<dbReference type="PANTHER" id="PTHR11606">
    <property type="entry name" value="GLUTAMATE DEHYDROGENASE"/>
    <property type="match status" value="1"/>
</dbReference>
<comment type="similarity">
    <text evidence="1 3 7">Belongs to the Glu/Leu/Phe/Val dehydrogenases family.</text>
</comment>
<feature type="site" description="Important for catalysis" evidence="6">
    <location>
        <position position="157"/>
    </location>
</feature>
<feature type="binding site" evidence="5">
    <location>
        <position position="81"/>
    </location>
    <ligand>
        <name>substrate</name>
    </ligand>
</feature>
<dbReference type="Proteomes" id="UP000054051">
    <property type="component" value="Unassembled WGS sequence"/>
</dbReference>
<keyword evidence="5" id="KW-0547">Nucleotide-binding</keyword>
<dbReference type="Gene3D" id="3.40.50.10860">
    <property type="entry name" value="Leucine Dehydrogenase, chain A, domain 1"/>
    <property type="match status" value="1"/>
</dbReference>
<dbReference type="SUPFAM" id="SSF53223">
    <property type="entry name" value="Aminoacid dehydrogenase-like, N-terminal domain"/>
    <property type="match status" value="1"/>
</dbReference>
<evidence type="ECO:0000256" key="2">
    <source>
        <dbReference type="ARBA" id="ARBA00023002"/>
    </source>
</evidence>
<organism evidence="9 10">
    <name type="scientific">Candidatus Glomeribacter gigasporarum BEG34</name>
    <dbReference type="NCBI Taxonomy" id="1070319"/>
    <lineage>
        <taxon>Bacteria</taxon>
        <taxon>Pseudomonadati</taxon>
        <taxon>Pseudomonadota</taxon>
        <taxon>Betaproteobacteria</taxon>
        <taxon>Burkholderiales</taxon>
        <taxon>Burkholderiaceae</taxon>
        <taxon>Candidatus Glomeribacter</taxon>
    </lineage>
</organism>
<proteinExistence type="inferred from homology"/>
<evidence type="ECO:0000313" key="9">
    <source>
        <dbReference type="EMBL" id="CCD29211.1"/>
    </source>
</evidence>
<evidence type="ECO:0000259" key="8">
    <source>
        <dbReference type="SMART" id="SM00839"/>
    </source>
</evidence>
<dbReference type="eggNOG" id="COG0334">
    <property type="taxonomic scope" value="Bacteria"/>
</dbReference>
<comment type="caution">
    <text evidence="9">The sequence shown here is derived from an EMBL/GenBank/DDBJ whole genome shotgun (WGS) entry which is preliminary data.</text>
</comment>
<dbReference type="InterPro" id="IPR006097">
    <property type="entry name" value="Glu/Leu/Phe/Val/Trp_DH_dimer"/>
</dbReference>
<feature type="binding site" evidence="5">
    <location>
        <position position="201"/>
    </location>
    <ligand>
        <name>NAD(+)</name>
        <dbReference type="ChEBI" id="CHEBI:57540"/>
    </ligand>
</feature>
<dbReference type="InterPro" id="IPR014362">
    <property type="entry name" value="Glu_DH"/>
</dbReference>
<name>G2J8W4_9BURK</name>
<dbReference type="Gene3D" id="1.10.8.1210">
    <property type="match status" value="2"/>
</dbReference>
<dbReference type="InterPro" id="IPR033524">
    <property type="entry name" value="Glu/Leu/Phe/Val_DH_AS"/>
</dbReference>
<dbReference type="GO" id="GO:0006538">
    <property type="term" value="P:L-glutamate catabolic process"/>
    <property type="evidence" value="ECO:0007669"/>
    <property type="project" value="TreeGrafter"/>
</dbReference>
<dbReference type="AlphaFoldDB" id="G2J8W4"/>
<dbReference type="GO" id="GO:0000166">
    <property type="term" value="F:nucleotide binding"/>
    <property type="evidence" value="ECO:0007669"/>
    <property type="project" value="UniProtKB-KW"/>
</dbReference>
<dbReference type="Pfam" id="PF02812">
    <property type="entry name" value="ELFV_dehydrog_N"/>
    <property type="match status" value="1"/>
</dbReference>
<dbReference type="SMART" id="SM00839">
    <property type="entry name" value="ELFV_dehydrog"/>
    <property type="match status" value="1"/>
</dbReference>
<evidence type="ECO:0000256" key="3">
    <source>
        <dbReference type="PIRNR" id="PIRNR000185"/>
    </source>
</evidence>
<evidence type="ECO:0000256" key="5">
    <source>
        <dbReference type="PIRSR" id="PIRSR000185-2"/>
    </source>
</evidence>
<accession>G2J8W4</accession>
<dbReference type="PROSITE" id="PS00074">
    <property type="entry name" value="GLFV_DEHYDROGENASE"/>
    <property type="match status" value="1"/>
</dbReference>
<dbReference type="PIRSF" id="PIRSF000185">
    <property type="entry name" value="Glu_DH"/>
    <property type="match status" value="1"/>
</dbReference>
<dbReference type="OrthoDB" id="9803297at2"/>
<dbReference type="SUPFAM" id="SSF51735">
    <property type="entry name" value="NAD(P)-binding Rossmann-fold domains"/>
    <property type="match status" value="1"/>
</dbReference>
<feature type="binding site" evidence="5">
    <location>
        <position position="105"/>
    </location>
    <ligand>
        <name>substrate</name>
    </ligand>
</feature>
<gene>
    <name evidence="9" type="primary">gdhA</name>
    <name evidence="9" type="ORF">CAGGBEG34_210078</name>
</gene>
<evidence type="ECO:0000256" key="4">
    <source>
        <dbReference type="PIRSR" id="PIRSR000185-1"/>
    </source>
</evidence>
<dbReference type="InterPro" id="IPR046346">
    <property type="entry name" value="Aminoacid_DH-like_N_sf"/>
</dbReference>
<reference evidence="9 10" key="1">
    <citation type="submission" date="2011-08" db="EMBL/GenBank/DDBJ databases">
        <title>The genome of the obligate endobacterium of an arbuscular mycorrhizal fungus reveals an interphylum network of nutritional interactions.</title>
        <authorList>
            <person name="Ghignone S."/>
            <person name="Salvioli A."/>
            <person name="Anca I."/>
            <person name="Lumini E."/>
            <person name="Ortu G."/>
            <person name="Petiti L."/>
            <person name="Cruveiller S."/>
            <person name="Bianciotto V."/>
            <person name="Piffanelli P."/>
            <person name="Lanfranco L."/>
            <person name="Bonfante P."/>
        </authorList>
    </citation>
    <scope>NUCLEOTIDE SEQUENCE [LARGE SCALE GENOMIC DNA]</scope>
    <source>
        <strain evidence="9 10">BEG34</strain>
    </source>
</reference>
<keyword evidence="2 3" id="KW-0560">Oxidoreductase</keyword>
<dbReference type="STRING" id="1070319.CAGGBEG34_210078"/>
<feature type="binding site" evidence="5">
    <location>
        <position position="233"/>
    </location>
    <ligand>
        <name>NAD(+)</name>
        <dbReference type="ChEBI" id="CHEBI:57540"/>
    </ligand>
</feature>
<feature type="domain" description="Glutamate/phenylalanine/leucine/valine/L-tryptophan dehydrogenase C-terminal" evidence="8">
    <location>
        <begin position="194"/>
        <end position="425"/>
    </location>
</feature>
<evidence type="ECO:0000256" key="6">
    <source>
        <dbReference type="PIRSR" id="PIRSR000185-3"/>
    </source>
</evidence>
<dbReference type="Pfam" id="PF00208">
    <property type="entry name" value="ELFV_dehydrog"/>
    <property type="match status" value="1"/>
</dbReference>
<evidence type="ECO:0000313" key="10">
    <source>
        <dbReference type="Proteomes" id="UP000054051"/>
    </source>
</evidence>
<dbReference type="RefSeq" id="WP_006682441.1">
    <property type="nucleotide sequence ID" value="NZ_CAFB01000038.1"/>
</dbReference>
<dbReference type="PRINTS" id="PR00082">
    <property type="entry name" value="GLFDHDRGNASE"/>
</dbReference>
<dbReference type="GO" id="GO:0004352">
    <property type="term" value="F:glutamate dehydrogenase (NAD+) activity"/>
    <property type="evidence" value="ECO:0007669"/>
    <property type="project" value="TreeGrafter"/>
</dbReference>
<protein>
    <recommendedName>
        <fullName evidence="3">Glutamate dehydrogenase</fullName>
    </recommendedName>
</protein>
<evidence type="ECO:0000256" key="7">
    <source>
        <dbReference type="RuleBase" id="RU004417"/>
    </source>
</evidence>
<dbReference type="InterPro" id="IPR006095">
    <property type="entry name" value="Glu/Leu/Phe/Val/Trp_DH"/>
</dbReference>
<dbReference type="EMBL" id="CAFB01000038">
    <property type="protein sequence ID" value="CCD29211.1"/>
    <property type="molecule type" value="Genomic_DNA"/>
</dbReference>
<keyword evidence="10" id="KW-1185">Reference proteome</keyword>
<dbReference type="CDD" id="cd01076">
    <property type="entry name" value="NAD_bind_1_Glu_DH"/>
    <property type="match status" value="1"/>
</dbReference>
<evidence type="ECO:0000256" key="1">
    <source>
        <dbReference type="ARBA" id="ARBA00006382"/>
    </source>
</evidence>
<dbReference type="Gene3D" id="3.40.50.720">
    <property type="entry name" value="NAD(P)-binding Rossmann-like Domain"/>
    <property type="match status" value="1"/>
</dbReference>
<sequence length="428" mass="46810">MLQQSALPSYLQSDRLGPWGIYLQQVDRVAPYLGKLSRWIETLKRPKKSLIVDIPVELDDGTIAHFEGYRIQHNTSRGPGKGGVRFHQDVTLSEVMALAAWMSIKNAAVNLPYGGAKGGVRVNPHMLSRKEIERITRRYTSEINAAIGPNSDIPAPDVNTNEQVMAWMMDTYSMNQGHTVMGAVTGKPVALGGSLGRREATGRGIFVVGCEAARRKGIDIAAGARIAIQGFGNVGSVAARLFSEAGAKVIAIQDHTGTLYQPTGLDTAKLLMHAAQHGGIAGFEGVQTLNSEEFWRLETDLLIPAALEEQITEKNAPHIRTRIIVEAANGPTTPTADDILNANGILVIPDVIANAGGVTVSYFEWVQDFSSFFWTETEINRRLEQIMCEAFAAIWQMAQEHRVSVRTAAYIVACTRILMAREMRGLYP</sequence>